<comment type="caution">
    <text evidence="1">The sequence shown here is derived from an EMBL/GenBank/DDBJ whole genome shotgun (WGS) entry which is preliminary data.</text>
</comment>
<dbReference type="PANTHER" id="PTHR11439:SF517">
    <property type="entry name" value="CYSTEINE-RICH RLK (RECEPTOR-LIKE PROTEIN KINASE) 8"/>
    <property type="match status" value="1"/>
</dbReference>
<protein>
    <submittedName>
        <fullName evidence="1">Mitochondrial protein</fullName>
    </submittedName>
</protein>
<sequence length="131" mass="15195">MFDCNMVNTPMEGNLKLLKFDSGEKEDPTLFKSLVGSLSLSLMESHTSSHMKETKIILLYLKGTLDFSLFYSSSNEVKLMQFCDSNLVGDVDDRKNTTSFEFFYGKHIDTMYHFIREYIAKKEVELVHVKR</sequence>
<dbReference type="PANTHER" id="PTHR11439">
    <property type="entry name" value="GAG-POL-RELATED RETROTRANSPOSON"/>
    <property type="match status" value="1"/>
</dbReference>
<dbReference type="OrthoDB" id="1922643at2759"/>
<accession>A0A371H8E2</accession>
<reference evidence="1" key="1">
    <citation type="submission" date="2018-05" db="EMBL/GenBank/DDBJ databases">
        <title>Draft genome of Mucuna pruriens seed.</title>
        <authorList>
            <person name="Nnadi N.E."/>
            <person name="Vos R."/>
            <person name="Hasami M.H."/>
            <person name="Devisetty U.K."/>
            <person name="Aguiy J.C."/>
        </authorList>
    </citation>
    <scope>NUCLEOTIDE SEQUENCE [LARGE SCALE GENOMIC DNA]</scope>
    <source>
        <strain evidence="1">JCA_2017</strain>
    </source>
</reference>
<feature type="non-terminal residue" evidence="1">
    <location>
        <position position="1"/>
    </location>
</feature>
<dbReference type="EMBL" id="QJKJ01003316">
    <property type="protein sequence ID" value="RDX99064.1"/>
    <property type="molecule type" value="Genomic_DNA"/>
</dbReference>
<gene>
    <name evidence="1" type="ORF">CR513_17937</name>
</gene>
<evidence type="ECO:0000313" key="1">
    <source>
        <dbReference type="EMBL" id="RDX99064.1"/>
    </source>
</evidence>
<dbReference type="STRING" id="157652.A0A371H8E2"/>
<keyword evidence="2" id="KW-1185">Reference proteome</keyword>
<organism evidence="1 2">
    <name type="scientific">Mucuna pruriens</name>
    <name type="common">Velvet bean</name>
    <name type="synonym">Dolichos pruriens</name>
    <dbReference type="NCBI Taxonomy" id="157652"/>
    <lineage>
        <taxon>Eukaryota</taxon>
        <taxon>Viridiplantae</taxon>
        <taxon>Streptophyta</taxon>
        <taxon>Embryophyta</taxon>
        <taxon>Tracheophyta</taxon>
        <taxon>Spermatophyta</taxon>
        <taxon>Magnoliopsida</taxon>
        <taxon>eudicotyledons</taxon>
        <taxon>Gunneridae</taxon>
        <taxon>Pentapetalae</taxon>
        <taxon>rosids</taxon>
        <taxon>fabids</taxon>
        <taxon>Fabales</taxon>
        <taxon>Fabaceae</taxon>
        <taxon>Papilionoideae</taxon>
        <taxon>50 kb inversion clade</taxon>
        <taxon>NPAAA clade</taxon>
        <taxon>indigoferoid/millettioid clade</taxon>
        <taxon>Phaseoleae</taxon>
        <taxon>Mucuna</taxon>
    </lineage>
</organism>
<dbReference type="Proteomes" id="UP000257109">
    <property type="component" value="Unassembled WGS sequence"/>
</dbReference>
<dbReference type="AlphaFoldDB" id="A0A371H8E2"/>
<proteinExistence type="predicted"/>
<evidence type="ECO:0000313" key="2">
    <source>
        <dbReference type="Proteomes" id="UP000257109"/>
    </source>
</evidence>
<name>A0A371H8E2_MUCPR</name>